<protein>
    <recommendedName>
        <fullName evidence="4">Secreted protein</fullName>
    </recommendedName>
</protein>
<feature type="chain" id="PRO_5044860095" description="Secreted protein" evidence="1">
    <location>
        <begin position="27"/>
        <end position="83"/>
    </location>
</feature>
<evidence type="ECO:0008006" key="4">
    <source>
        <dbReference type="Google" id="ProtNLM"/>
    </source>
</evidence>
<comment type="caution">
    <text evidence="2">The sequence shown here is derived from an EMBL/GenBank/DDBJ whole genome shotgun (WGS) entry which is preliminary data.</text>
</comment>
<organism evidence="2 3">
    <name type="scientific">Trichogramma kaykai</name>
    <dbReference type="NCBI Taxonomy" id="54128"/>
    <lineage>
        <taxon>Eukaryota</taxon>
        <taxon>Metazoa</taxon>
        <taxon>Ecdysozoa</taxon>
        <taxon>Arthropoda</taxon>
        <taxon>Hexapoda</taxon>
        <taxon>Insecta</taxon>
        <taxon>Pterygota</taxon>
        <taxon>Neoptera</taxon>
        <taxon>Endopterygota</taxon>
        <taxon>Hymenoptera</taxon>
        <taxon>Apocrita</taxon>
        <taxon>Proctotrupomorpha</taxon>
        <taxon>Chalcidoidea</taxon>
        <taxon>Trichogrammatidae</taxon>
        <taxon>Trichogramma</taxon>
    </lineage>
</organism>
<evidence type="ECO:0000256" key="1">
    <source>
        <dbReference type="SAM" id="SignalP"/>
    </source>
</evidence>
<reference evidence="2 3" key="1">
    <citation type="journal article" date="2024" name="bioRxiv">
        <title>A reference genome for Trichogramma kaykai: A tiny desert-dwelling parasitoid wasp with competing sex-ratio distorters.</title>
        <authorList>
            <person name="Culotta J."/>
            <person name="Lindsey A.R."/>
        </authorList>
    </citation>
    <scope>NUCLEOTIDE SEQUENCE [LARGE SCALE GENOMIC DNA]</scope>
    <source>
        <strain evidence="2 3">KSX58</strain>
    </source>
</reference>
<dbReference type="AlphaFoldDB" id="A0ABD2WVD5"/>
<evidence type="ECO:0000313" key="3">
    <source>
        <dbReference type="Proteomes" id="UP001627154"/>
    </source>
</evidence>
<sequence length="83" mass="9356">MRRASNSFACVVVVVVGAFVHHPANATTRDIAPIIWIKPLWRVGHYAPRAKRKIFICKKHRARKRLRGYIGTVSAGLALIRNP</sequence>
<dbReference type="Proteomes" id="UP001627154">
    <property type="component" value="Unassembled WGS sequence"/>
</dbReference>
<gene>
    <name evidence="2" type="ORF">TKK_009627</name>
</gene>
<evidence type="ECO:0000313" key="2">
    <source>
        <dbReference type="EMBL" id="KAL3396462.1"/>
    </source>
</evidence>
<feature type="signal peptide" evidence="1">
    <location>
        <begin position="1"/>
        <end position="26"/>
    </location>
</feature>
<dbReference type="EMBL" id="JBJJXI010000071">
    <property type="protein sequence ID" value="KAL3396462.1"/>
    <property type="molecule type" value="Genomic_DNA"/>
</dbReference>
<keyword evidence="1" id="KW-0732">Signal</keyword>
<keyword evidence="3" id="KW-1185">Reference proteome</keyword>
<proteinExistence type="predicted"/>
<accession>A0ABD2WVD5</accession>
<name>A0ABD2WVD5_9HYME</name>